<accession>A0A4Y2WX74</accession>
<dbReference type="EMBL" id="BGPR01066813">
    <property type="protein sequence ID" value="GBO41244.1"/>
    <property type="molecule type" value="Genomic_DNA"/>
</dbReference>
<dbReference type="Proteomes" id="UP000499080">
    <property type="component" value="Unassembled WGS sequence"/>
</dbReference>
<dbReference type="AlphaFoldDB" id="A0A4Y2WX74"/>
<comment type="caution">
    <text evidence="1">The sequence shown here is derived from an EMBL/GenBank/DDBJ whole genome shotgun (WGS) entry which is preliminary data.</text>
</comment>
<organism evidence="1 2">
    <name type="scientific">Araneus ventricosus</name>
    <name type="common">Orbweaver spider</name>
    <name type="synonym">Epeira ventricosa</name>
    <dbReference type="NCBI Taxonomy" id="182803"/>
    <lineage>
        <taxon>Eukaryota</taxon>
        <taxon>Metazoa</taxon>
        <taxon>Ecdysozoa</taxon>
        <taxon>Arthropoda</taxon>
        <taxon>Chelicerata</taxon>
        <taxon>Arachnida</taxon>
        <taxon>Araneae</taxon>
        <taxon>Araneomorphae</taxon>
        <taxon>Entelegynae</taxon>
        <taxon>Araneoidea</taxon>
        <taxon>Araneidae</taxon>
        <taxon>Araneus</taxon>
    </lineage>
</organism>
<reference evidence="1 2" key="1">
    <citation type="journal article" date="2019" name="Sci. Rep.">
        <title>Orb-weaving spider Araneus ventricosus genome elucidates the spidroin gene catalogue.</title>
        <authorList>
            <person name="Kono N."/>
            <person name="Nakamura H."/>
            <person name="Ohtoshi R."/>
            <person name="Moran D.A.P."/>
            <person name="Shinohara A."/>
            <person name="Yoshida Y."/>
            <person name="Fujiwara M."/>
            <person name="Mori M."/>
            <person name="Tomita M."/>
            <person name="Arakawa K."/>
        </authorList>
    </citation>
    <scope>NUCLEOTIDE SEQUENCE [LARGE SCALE GENOMIC DNA]</scope>
</reference>
<evidence type="ECO:0000313" key="2">
    <source>
        <dbReference type="Proteomes" id="UP000499080"/>
    </source>
</evidence>
<gene>
    <name evidence="1" type="ORF">AVEN_198330_1</name>
</gene>
<evidence type="ECO:0000313" key="1">
    <source>
        <dbReference type="EMBL" id="GBO41244.1"/>
    </source>
</evidence>
<sequence>MCIGSIVLLMYQCERSLICETGVTSSTAGVLFLSRISAMQDKETVDDAEEALTCKTDIISQTPEKKEEKQKESTKDGKFAFRKMKTPKKGKNHAQLLIKTSNGFLICLQFVL</sequence>
<keyword evidence="2" id="KW-1185">Reference proteome</keyword>
<proteinExistence type="predicted"/>
<name>A0A4Y2WX74_ARAVE</name>
<protein>
    <submittedName>
        <fullName evidence="1">Uncharacterized protein</fullName>
    </submittedName>
</protein>